<dbReference type="CDD" id="cd06170">
    <property type="entry name" value="LuxR_C_like"/>
    <property type="match status" value="1"/>
</dbReference>
<feature type="domain" description="HTH luxR-type" evidence="4">
    <location>
        <begin position="148"/>
        <end position="213"/>
    </location>
</feature>
<dbReference type="Proteomes" id="UP000831785">
    <property type="component" value="Chromosome"/>
</dbReference>
<protein>
    <submittedName>
        <fullName evidence="6">Response regulator transcription factor</fullName>
    </submittedName>
</protein>
<dbReference type="InterPro" id="IPR039420">
    <property type="entry name" value="WalR-like"/>
</dbReference>
<organism evidence="6 7">
    <name type="scientific">Hymenobacter cellulosivorans</name>
    <dbReference type="NCBI Taxonomy" id="2932249"/>
    <lineage>
        <taxon>Bacteria</taxon>
        <taxon>Pseudomonadati</taxon>
        <taxon>Bacteroidota</taxon>
        <taxon>Cytophagia</taxon>
        <taxon>Cytophagales</taxon>
        <taxon>Hymenobacteraceae</taxon>
        <taxon>Hymenobacter</taxon>
    </lineage>
</organism>
<dbReference type="EMBL" id="CP095049">
    <property type="protein sequence ID" value="UOQ54613.1"/>
    <property type="molecule type" value="Genomic_DNA"/>
</dbReference>
<evidence type="ECO:0000259" key="5">
    <source>
        <dbReference type="PROSITE" id="PS50110"/>
    </source>
</evidence>
<keyword evidence="7" id="KW-1185">Reference proteome</keyword>
<evidence type="ECO:0000313" key="7">
    <source>
        <dbReference type="Proteomes" id="UP000831785"/>
    </source>
</evidence>
<dbReference type="InterPro" id="IPR016032">
    <property type="entry name" value="Sig_transdc_resp-reg_C-effctor"/>
</dbReference>
<reference evidence="6 7" key="1">
    <citation type="submission" date="2022-04" db="EMBL/GenBank/DDBJ databases">
        <title>Hymenobacter sp. isolated from the air.</title>
        <authorList>
            <person name="Won M."/>
            <person name="Lee C.-M."/>
            <person name="Woen H.-Y."/>
            <person name="Kwon S.-W."/>
        </authorList>
    </citation>
    <scope>NUCLEOTIDE SEQUENCE [LARGE SCALE GENOMIC DNA]</scope>
    <source>
        <strain evidence="7">5116 S-27</strain>
    </source>
</reference>
<feature type="modified residue" description="4-aspartylphosphate" evidence="3">
    <location>
        <position position="54"/>
    </location>
</feature>
<dbReference type="CDD" id="cd17535">
    <property type="entry name" value="REC_NarL-like"/>
    <property type="match status" value="1"/>
</dbReference>
<gene>
    <name evidence="6" type="ORF">MUN80_07570</name>
</gene>
<dbReference type="Pfam" id="PF00196">
    <property type="entry name" value="GerE"/>
    <property type="match status" value="1"/>
</dbReference>
<accession>A0ABY4FDQ6</accession>
<keyword evidence="2" id="KW-0238">DNA-binding</keyword>
<evidence type="ECO:0000256" key="2">
    <source>
        <dbReference type="ARBA" id="ARBA00023125"/>
    </source>
</evidence>
<name>A0ABY4FDQ6_9BACT</name>
<dbReference type="InterPro" id="IPR000792">
    <property type="entry name" value="Tscrpt_reg_LuxR_C"/>
</dbReference>
<sequence>MTRLFLVDDHQIIRDGLRSLLAAEPTLEVVGEAGNGEELLSQLPSTPTDVVLLDVNMPTLDGFATAARLRDEYPGIRVLALSMLNDESHVGRMLESGAHGYVLKSAGKQEIFQAIEAVMEGRRYLGSEIGMSMLTKVLQAPAATPDAAAAKAGGLSRREMEVLQLIAEGMTNAEIADKLFTSKRTVETHRQNIIEKTQAKNTAALIRYAARNGLLQ</sequence>
<dbReference type="InterPro" id="IPR001789">
    <property type="entry name" value="Sig_transdc_resp-reg_receiver"/>
</dbReference>
<dbReference type="InterPro" id="IPR011006">
    <property type="entry name" value="CheY-like_superfamily"/>
</dbReference>
<dbReference type="PRINTS" id="PR00038">
    <property type="entry name" value="HTHLUXR"/>
</dbReference>
<dbReference type="SUPFAM" id="SSF52172">
    <property type="entry name" value="CheY-like"/>
    <property type="match status" value="1"/>
</dbReference>
<proteinExistence type="predicted"/>
<dbReference type="PANTHER" id="PTHR43214:SF43">
    <property type="entry name" value="TWO-COMPONENT RESPONSE REGULATOR"/>
    <property type="match status" value="1"/>
</dbReference>
<dbReference type="Pfam" id="PF00072">
    <property type="entry name" value="Response_reg"/>
    <property type="match status" value="1"/>
</dbReference>
<dbReference type="SMART" id="SM00421">
    <property type="entry name" value="HTH_LUXR"/>
    <property type="match status" value="1"/>
</dbReference>
<dbReference type="PROSITE" id="PS50043">
    <property type="entry name" value="HTH_LUXR_2"/>
    <property type="match status" value="1"/>
</dbReference>
<dbReference type="SUPFAM" id="SSF46894">
    <property type="entry name" value="C-terminal effector domain of the bipartite response regulators"/>
    <property type="match status" value="1"/>
</dbReference>
<evidence type="ECO:0000313" key="6">
    <source>
        <dbReference type="EMBL" id="UOQ54613.1"/>
    </source>
</evidence>
<dbReference type="Gene3D" id="3.40.50.2300">
    <property type="match status" value="1"/>
</dbReference>
<dbReference type="RefSeq" id="WP_244721820.1">
    <property type="nucleotide sequence ID" value="NZ_CP095049.1"/>
</dbReference>
<evidence type="ECO:0000256" key="3">
    <source>
        <dbReference type="PROSITE-ProRule" id="PRU00169"/>
    </source>
</evidence>
<evidence type="ECO:0000256" key="1">
    <source>
        <dbReference type="ARBA" id="ARBA00022553"/>
    </source>
</evidence>
<dbReference type="SMART" id="SM00448">
    <property type="entry name" value="REC"/>
    <property type="match status" value="1"/>
</dbReference>
<dbReference type="PROSITE" id="PS50110">
    <property type="entry name" value="RESPONSE_REGULATORY"/>
    <property type="match status" value="1"/>
</dbReference>
<feature type="domain" description="Response regulatory" evidence="5">
    <location>
        <begin position="3"/>
        <end position="119"/>
    </location>
</feature>
<evidence type="ECO:0000259" key="4">
    <source>
        <dbReference type="PROSITE" id="PS50043"/>
    </source>
</evidence>
<dbReference type="InterPro" id="IPR058245">
    <property type="entry name" value="NreC/VraR/RcsB-like_REC"/>
</dbReference>
<dbReference type="PANTHER" id="PTHR43214">
    <property type="entry name" value="TWO-COMPONENT RESPONSE REGULATOR"/>
    <property type="match status" value="1"/>
</dbReference>
<keyword evidence="1 3" id="KW-0597">Phosphoprotein</keyword>